<dbReference type="EMBL" id="JBBMEU010000015">
    <property type="protein sequence ID" value="MEQ2421877.1"/>
    <property type="molecule type" value="Genomic_DNA"/>
</dbReference>
<proteinExistence type="predicted"/>
<organism evidence="2 3">
    <name type="scientific">Megasphaera intestinihominis</name>
    <dbReference type="NCBI Taxonomy" id="3133159"/>
    <lineage>
        <taxon>Bacteria</taxon>
        <taxon>Bacillati</taxon>
        <taxon>Bacillota</taxon>
        <taxon>Negativicutes</taxon>
        <taxon>Veillonellales</taxon>
        <taxon>Veillonellaceae</taxon>
        <taxon>Megasphaera</taxon>
    </lineage>
</organism>
<keyword evidence="3" id="KW-1185">Reference proteome</keyword>
<accession>A0ABV1CUQ8</accession>
<dbReference type="RefSeq" id="WP_239639628.1">
    <property type="nucleotide sequence ID" value="NZ_JBBMEU010000015.1"/>
</dbReference>
<evidence type="ECO:0000313" key="2">
    <source>
        <dbReference type="EMBL" id="MEQ2421877.1"/>
    </source>
</evidence>
<name>A0ABV1CUQ8_9FIRM</name>
<dbReference type="InterPro" id="IPR041454">
    <property type="entry name" value="BsuBI/PstI_N"/>
</dbReference>
<protein>
    <recommendedName>
        <fullName evidence="1">BsuBI/PstI restriction endonuclease HTH domain-containing protein</fullName>
    </recommendedName>
</protein>
<gene>
    <name evidence="2" type="ORF">WMO23_03895</name>
</gene>
<evidence type="ECO:0000313" key="3">
    <source>
        <dbReference type="Proteomes" id="UP001433088"/>
    </source>
</evidence>
<dbReference type="Gene3D" id="1.10.10.1820">
    <property type="entry name" value="BsuBI/PstI restriction endonuclease-like"/>
    <property type="match status" value="1"/>
</dbReference>
<evidence type="ECO:0000259" key="1">
    <source>
        <dbReference type="Pfam" id="PF17728"/>
    </source>
</evidence>
<dbReference type="Pfam" id="PF17728">
    <property type="entry name" value="BsuBI_PstI_RE_N"/>
    <property type="match status" value="1"/>
</dbReference>
<reference evidence="2 3" key="1">
    <citation type="submission" date="2024-03" db="EMBL/GenBank/DDBJ databases">
        <title>Human intestinal bacterial collection.</title>
        <authorList>
            <person name="Pauvert C."/>
            <person name="Hitch T.C.A."/>
            <person name="Clavel T."/>
        </authorList>
    </citation>
    <scope>NUCLEOTIDE SEQUENCE [LARGE SCALE GENOMIC DNA]</scope>
    <source>
        <strain evidence="2 3">CLA-AA-H81</strain>
    </source>
</reference>
<dbReference type="Proteomes" id="UP001433088">
    <property type="component" value="Unassembled WGS sequence"/>
</dbReference>
<sequence>MGKISEAQAILRAIGMPERQQTPICALSLLALAHIRPDDDWCQASNEWIRIHDIIQFVNLNYEVDYAENSRETFRKQAMHHFRNAALIEDNGKATNSPNYRYRLTQETVRLLQTFHTDLWEKSLKEFTDVHESLISIYASKKKRSENASHD</sequence>
<feature type="domain" description="BsuBI/PstI restriction endonuclease HTH" evidence="1">
    <location>
        <begin position="3"/>
        <end position="135"/>
    </location>
</feature>
<dbReference type="InterPro" id="IPR041962">
    <property type="entry name" value="BsuBI/PstI_N_sf"/>
</dbReference>
<comment type="caution">
    <text evidence="2">The sequence shown here is derived from an EMBL/GenBank/DDBJ whole genome shotgun (WGS) entry which is preliminary data.</text>
</comment>